<dbReference type="Gene3D" id="6.10.140.1710">
    <property type="match status" value="1"/>
</dbReference>
<comment type="similarity">
    <text evidence="1">Belongs to the proteasome subunit p27 family.</text>
</comment>
<evidence type="ECO:0000259" key="7">
    <source>
        <dbReference type="SMART" id="SM00228"/>
    </source>
</evidence>
<dbReference type="STRING" id="37003.ENSKMAP00000026383"/>
<sequence>MLLHRFCNIWQCPDLSTRGRCTGCRITGSVGELSSWSANMKTTGEQSPESSGITMDDVKNLIKKKDEIEEQIKAYYDVLEDQGVGVEGPLVDDEGYPRADVNLYQIRSARHNISCLQNDHKAIMAEIEEALHTLHAREKAKREQDVSDAQEEAMEQQVTLPRPFARVDAVTEGSPASGAGLKVGDEIVEFGSVNTGNFQSLQNIASVVQHSEGKPLRVGVIRAGQKVQMNLTPQRWSGRGLLGCNIVPVQR</sequence>
<evidence type="ECO:0000256" key="6">
    <source>
        <dbReference type="ARBA" id="ARBA00062195"/>
    </source>
</evidence>
<dbReference type="Proteomes" id="UP000264800">
    <property type="component" value="Unplaced"/>
</dbReference>
<dbReference type="GeneTree" id="ENSGT00390000004147"/>
<dbReference type="InterPro" id="IPR040815">
    <property type="entry name" value="Nas2_N"/>
</dbReference>
<dbReference type="FunFam" id="2.30.42.10:FF:000107">
    <property type="entry name" value="26S proteasome non-ATPase regulatory subunit 9"/>
    <property type="match status" value="1"/>
</dbReference>
<dbReference type="PANTHER" id="PTHR12651">
    <property type="entry name" value="26S PROTEASOME NON-ATPASE REGULATORY SUBUNIT 9"/>
    <property type="match status" value="1"/>
</dbReference>
<evidence type="ECO:0000256" key="1">
    <source>
        <dbReference type="ARBA" id="ARBA00005256"/>
    </source>
</evidence>
<evidence type="ECO:0000256" key="5">
    <source>
        <dbReference type="ARBA" id="ARBA00054581"/>
    </source>
</evidence>
<evidence type="ECO:0000256" key="3">
    <source>
        <dbReference type="ARBA" id="ARBA00023186"/>
    </source>
</evidence>
<proteinExistence type="inferred from homology"/>
<keyword evidence="9" id="KW-1185">Reference proteome</keyword>
<dbReference type="InterPro" id="IPR001478">
    <property type="entry name" value="PDZ"/>
</dbReference>
<reference evidence="8" key="2">
    <citation type="submission" date="2025-09" db="UniProtKB">
        <authorList>
            <consortium name="Ensembl"/>
        </authorList>
    </citation>
    <scope>IDENTIFICATION</scope>
</reference>
<dbReference type="PANTHER" id="PTHR12651:SF1">
    <property type="entry name" value="26S PROTEASOME NON-ATPASE REGULATORY SUBUNIT 9"/>
    <property type="match status" value="1"/>
</dbReference>
<comment type="function">
    <text evidence="5">Acts as a chaperone during the assembly of the 26S proteasome, specifically of the base subcomplex of the PA700/19S regulatory complex (RC). During the base subcomplex assembly is part of an intermediate PSMD9:PSMC6:PSMC3 module, also known as modulator trimer complex; PSMD9 is released during the further base assembly process.</text>
</comment>
<dbReference type="Pfam" id="PF17820">
    <property type="entry name" value="PDZ_6"/>
    <property type="match status" value="1"/>
</dbReference>
<dbReference type="SMART" id="SM00228">
    <property type="entry name" value="PDZ"/>
    <property type="match status" value="1"/>
</dbReference>
<keyword evidence="3" id="KW-0143">Chaperone</keyword>
<dbReference type="GO" id="GO:0005737">
    <property type="term" value="C:cytoplasm"/>
    <property type="evidence" value="ECO:0007669"/>
    <property type="project" value="TreeGrafter"/>
</dbReference>
<organism evidence="8 9">
    <name type="scientific">Kryptolebias marmoratus</name>
    <name type="common">Mangrove killifish</name>
    <name type="synonym">Rivulus marmoratus</name>
    <dbReference type="NCBI Taxonomy" id="37003"/>
    <lineage>
        <taxon>Eukaryota</taxon>
        <taxon>Metazoa</taxon>
        <taxon>Chordata</taxon>
        <taxon>Craniata</taxon>
        <taxon>Vertebrata</taxon>
        <taxon>Euteleostomi</taxon>
        <taxon>Actinopterygii</taxon>
        <taxon>Neopterygii</taxon>
        <taxon>Teleostei</taxon>
        <taxon>Neoteleostei</taxon>
        <taxon>Acanthomorphata</taxon>
        <taxon>Ovalentaria</taxon>
        <taxon>Atherinomorphae</taxon>
        <taxon>Cyprinodontiformes</taxon>
        <taxon>Rivulidae</taxon>
        <taxon>Kryptolebias</taxon>
    </lineage>
</organism>
<evidence type="ECO:0000313" key="9">
    <source>
        <dbReference type="Proteomes" id="UP000264800"/>
    </source>
</evidence>
<dbReference type="InterPro" id="IPR036034">
    <property type="entry name" value="PDZ_sf"/>
</dbReference>
<evidence type="ECO:0000313" key="8">
    <source>
        <dbReference type="Ensembl" id="ENSKMAP00000026383.1"/>
    </source>
</evidence>
<evidence type="ECO:0000256" key="2">
    <source>
        <dbReference type="ARBA" id="ARBA00014937"/>
    </source>
</evidence>
<dbReference type="OMA" id="DWGGRGM"/>
<accession>A0A3Q3B9H8</accession>
<dbReference type="InterPro" id="IPR041489">
    <property type="entry name" value="PDZ_6"/>
</dbReference>
<dbReference type="AlphaFoldDB" id="A0A3Q3B9H8"/>
<feature type="domain" description="PDZ" evidence="7">
    <location>
        <begin position="128"/>
        <end position="224"/>
    </location>
</feature>
<dbReference type="GO" id="GO:0070682">
    <property type="term" value="P:proteasome regulatory particle assembly"/>
    <property type="evidence" value="ECO:0007669"/>
    <property type="project" value="InterPro"/>
</dbReference>
<dbReference type="GO" id="GO:0005634">
    <property type="term" value="C:nucleus"/>
    <property type="evidence" value="ECO:0007669"/>
    <property type="project" value="TreeGrafter"/>
</dbReference>
<dbReference type="SUPFAM" id="SSF50156">
    <property type="entry name" value="PDZ domain-like"/>
    <property type="match status" value="1"/>
</dbReference>
<protein>
    <recommendedName>
        <fullName evidence="2">26S proteasome non-ATPase regulatory subunit 9</fullName>
    </recommendedName>
    <alternativeName>
        <fullName evidence="4">26S proteasome regulatory subunit p27</fullName>
    </alternativeName>
</protein>
<dbReference type="InterPro" id="IPR035269">
    <property type="entry name" value="PSMD9"/>
</dbReference>
<comment type="subunit">
    <text evidence="6">Interacts with PSMC3. Part of a transient complex (modulator) containing PSMD9, PSMC6 and PSMC3 formed during the assembly of the 26S proteasome.</text>
</comment>
<reference evidence="8" key="1">
    <citation type="submission" date="2025-08" db="UniProtKB">
        <authorList>
            <consortium name="Ensembl"/>
        </authorList>
    </citation>
    <scope>IDENTIFICATION</scope>
</reference>
<dbReference type="Gene3D" id="2.30.42.10">
    <property type="match status" value="1"/>
</dbReference>
<dbReference type="Ensembl" id="ENSKMAT00000026722.1">
    <property type="protein sequence ID" value="ENSKMAP00000026383.1"/>
    <property type="gene ID" value="ENSKMAG00000019571.1"/>
</dbReference>
<dbReference type="Pfam" id="PF18265">
    <property type="entry name" value="Nas2_N"/>
    <property type="match status" value="1"/>
</dbReference>
<name>A0A3Q3B9H8_KRYMA</name>
<evidence type="ECO:0000256" key="4">
    <source>
        <dbReference type="ARBA" id="ARBA00030007"/>
    </source>
</evidence>